<feature type="compositionally biased region" description="Low complexity" evidence="7">
    <location>
        <begin position="56"/>
        <end position="67"/>
    </location>
</feature>
<comment type="caution">
    <text evidence="8">The sequence shown here is derived from an EMBL/GenBank/DDBJ whole genome shotgun (WGS) entry which is preliminary data.</text>
</comment>
<feature type="region of interest" description="Disordered" evidence="7">
    <location>
        <begin position="86"/>
        <end position="267"/>
    </location>
</feature>
<feature type="region of interest" description="Disordered" evidence="7">
    <location>
        <begin position="547"/>
        <end position="660"/>
    </location>
</feature>
<dbReference type="GO" id="GO:0000493">
    <property type="term" value="P:box H/ACA snoRNP assembly"/>
    <property type="evidence" value="ECO:0007669"/>
    <property type="project" value="InterPro"/>
</dbReference>
<feature type="region of interest" description="Disordered" evidence="7">
    <location>
        <begin position="446"/>
        <end position="511"/>
    </location>
</feature>
<evidence type="ECO:0000313" key="8">
    <source>
        <dbReference type="EMBL" id="KAE8259213.1"/>
    </source>
</evidence>
<feature type="compositionally biased region" description="Low complexity" evidence="7">
    <location>
        <begin position="190"/>
        <end position="209"/>
    </location>
</feature>
<dbReference type="GO" id="GO:0005634">
    <property type="term" value="C:nucleus"/>
    <property type="evidence" value="ECO:0007669"/>
    <property type="project" value="UniProtKB-SubCell"/>
</dbReference>
<feature type="region of interest" description="Disordered" evidence="7">
    <location>
        <begin position="921"/>
        <end position="980"/>
    </location>
</feature>
<evidence type="ECO:0000256" key="4">
    <source>
        <dbReference type="ARBA" id="ARBA00022553"/>
    </source>
</evidence>
<proteinExistence type="predicted"/>
<reference evidence="8" key="2">
    <citation type="journal article" date="2019" name="IMA Fungus">
        <title>Genome sequencing and comparison of five Tilletia species to identify candidate genes for the detection of regulated species infecting wheat.</title>
        <authorList>
            <person name="Nguyen H.D.T."/>
            <person name="Sultana T."/>
            <person name="Kesanakurti P."/>
            <person name="Hambleton S."/>
        </authorList>
    </citation>
    <scope>NUCLEOTIDE SEQUENCE</scope>
    <source>
        <strain evidence="8">DAOMC 236416</strain>
    </source>
</reference>
<feature type="compositionally biased region" description="Polar residues" evidence="7">
    <location>
        <begin position="36"/>
        <end position="53"/>
    </location>
</feature>
<keyword evidence="6" id="KW-0539">Nucleus</keyword>
<comment type="subcellular location">
    <subcellularLocation>
        <location evidence="1">Nucleus</location>
    </subcellularLocation>
</comment>
<reference evidence="8" key="1">
    <citation type="submission" date="2016-04" db="EMBL/GenBank/DDBJ databases">
        <authorList>
            <person name="Nguyen H.D."/>
            <person name="Samba Siva P."/>
            <person name="Cullis J."/>
            <person name="Levesque C.A."/>
            <person name="Hambleton S."/>
        </authorList>
    </citation>
    <scope>NUCLEOTIDE SEQUENCE</scope>
    <source>
        <strain evidence="8">DAOMC 236416</strain>
    </source>
</reference>
<feature type="compositionally biased region" description="Polar residues" evidence="7">
    <location>
        <begin position="1"/>
        <end position="19"/>
    </location>
</feature>
<accession>A0A8T8TCW7</accession>
<dbReference type="GO" id="GO:0005732">
    <property type="term" value="C:sno(s)RNA-containing ribonucleoprotein complex"/>
    <property type="evidence" value="ECO:0007669"/>
    <property type="project" value="InterPro"/>
</dbReference>
<feature type="compositionally biased region" description="Low complexity" evidence="7">
    <location>
        <begin position="722"/>
        <end position="732"/>
    </location>
</feature>
<feature type="compositionally biased region" description="Gly residues" evidence="7">
    <location>
        <begin position="711"/>
        <end position="721"/>
    </location>
</feature>
<dbReference type="GO" id="GO:0003723">
    <property type="term" value="F:RNA binding"/>
    <property type="evidence" value="ECO:0007669"/>
    <property type="project" value="UniProtKB-KW"/>
</dbReference>
<evidence type="ECO:0000256" key="1">
    <source>
        <dbReference type="ARBA" id="ARBA00004123"/>
    </source>
</evidence>
<sequence length="980" mass="101850">MEAQMTMSSAENVETTSDIPQDLAFILESGVVGGTNEATAQQPDPSSSSTTLEDGTAAAATSAENAEVTPEKSLAHYRAAVAAARAALEASRAAKRTDDANGDTSASADTKMTEGADSSSGDAVKVVAGEVDAAEGSRTQEDDDDGSVENLITAVPSSVPPRKRRRIAEDGVSLSCSSSSDDDSSDSDSDSSTSSDSDSGSDSDNSTSTARRPPSQSKPKKGAQQKRVETLPAWAKRNAADSDEDDFDEYDEDGGGKGGNGTARGPTTKNEIALSALTLNQPSLQVVPSHEPIRYLGTVSSIIGPVVVIEQDMKSGSGQQSKGKGPMVGHDESGMVGHEVLDTGSLLVFANRKVCGTIFETFGSVYQPMYTLRFASPDDIPTLDIIKPEVQETPVLVKEVVEKVAEGAQMQGEVEGEDDDGDIDGAPLDLDVNGDDVVMPVMDTVTTSDAPDATKEVEATPAIKAEDASEEKETSPLESITSVPVAAEPHPSSESIKPPTEPAIKSEPTPLTVGTPIYYAPTLSNAVLTAHLRKLRGSDASNLYDEEVAEEEMEYSDDEAEAEAKRRKKKGGGKKKREVAGTGMGGVEGSVKDGNEAQLGGGGGGRGRGAGRGRGGQDRGGGGGRGRGGPASRGRGAGGARSSMGGGGGSGLRHRDDMGGADTMMMMTAGHMMMGDASRPFSSSSSSMALPSSLPARPMFSYDFDNNKDGSGSGSGAGAGAGVVSTPSAAAGRRNMPAPYDEHAAVAHTLSLPAVPIAIQNQDAGGSSVPTPAPASASASVGRPTPSSRWDQRGSGQGKKKNNASTSPSRGRQYQQERQTQQLVSSPQQQQQTQYESAPAPVVAPHINPLFVAQQWHAHQTGFPYAQQPVQYPQQQHYAPQQQQHPLPPMPAQQQGWNGYYAQQAFGSPSMGGMGMSGYPQVGGYAGHPSVSGQQMQGYGQQMGGPPAQQQQQQQQQSPPQSGAGAPSSYPYYPHQYQQQ</sequence>
<organism evidence="8 9">
    <name type="scientific">Tilletia indica</name>
    <dbReference type="NCBI Taxonomy" id="43049"/>
    <lineage>
        <taxon>Eukaryota</taxon>
        <taxon>Fungi</taxon>
        <taxon>Dikarya</taxon>
        <taxon>Basidiomycota</taxon>
        <taxon>Ustilaginomycotina</taxon>
        <taxon>Exobasidiomycetes</taxon>
        <taxon>Tilletiales</taxon>
        <taxon>Tilletiaceae</taxon>
        <taxon>Tilletia</taxon>
    </lineage>
</organism>
<feature type="compositionally biased region" description="Low complexity" evidence="7">
    <location>
        <begin position="764"/>
        <end position="782"/>
    </location>
</feature>
<dbReference type="PANTHER" id="PTHR31633">
    <property type="entry name" value="H/ACA RIBONUCLEOPROTEIN COMPLEX NON-CORE SUBUNIT NAF1"/>
    <property type="match status" value="1"/>
</dbReference>
<feature type="region of interest" description="Disordered" evidence="7">
    <location>
        <begin position="763"/>
        <end position="839"/>
    </location>
</feature>
<evidence type="ECO:0000313" key="9">
    <source>
        <dbReference type="Proteomes" id="UP000077521"/>
    </source>
</evidence>
<gene>
    <name evidence="8" type="ORF">A4X13_0g1157</name>
</gene>
<dbReference type="InterPro" id="IPR007504">
    <property type="entry name" value="H/ACA_rnp_Gar1/Naf1"/>
</dbReference>
<dbReference type="GO" id="GO:0006364">
    <property type="term" value="P:rRNA processing"/>
    <property type="evidence" value="ECO:0007669"/>
    <property type="project" value="UniProtKB-KW"/>
</dbReference>
<feature type="compositionally biased region" description="Low complexity" evidence="7">
    <location>
        <begin position="810"/>
        <end position="834"/>
    </location>
</feature>
<dbReference type="PANTHER" id="PTHR31633:SF1">
    <property type="entry name" value="H_ACA RIBONUCLEOPROTEIN COMPLEX NON-CORE SUBUNIT NAF1"/>
    <property type="match status" value="1"/>
</dbReference>
<feature type="compositionally biased region" description="Gly residues" evidence="7">
    <location>
        <begin position="599"/>
        <end position="651"/>
    </location>
</feature>
<evidence type="ECO:0000256" key="6">
    <source>
        <dbReference type="ARBA" id="ARBA00023242"/>
    </source>
</evidence>
<feature type="compositionally biased region" description="Acidic residues" evidence="7">
    <location>
        <begin position="547"/>
        <end position="561"/>
    </location>
</feature>
<feature type="compositionally biased region" description="Polar residues" evidence="7">
    <location>
        <begin position="102"/>
        <end position="121"/>
    </location>
</feature>
<dbReference type="InterPro" id="IPR040309">
    <property type="entry name" value="Naf1"/>
</dbReference>
<evidence type="ECO:0000256" key="2">
    <source>
        <dbReference type="ARBA" id="ARBA00022517"/>
    </source>
</evidence>
<keyword evidence="5" id="KW-0694">RNA-binding</keyword>
<dbReference type="InterPro" id="IPR038664">
    <property type="entry name" value="Gar1/Naf1_Cbf5-bd_sf"/>
</dbReference>
<feature type="compositionally biased region" description="Low complexity" evidence="7">
    <location>
        <begin position="932"/>
        <end position="980"/>
    </location>
</feature>
<feature type="compositionally biased region" description="Basic residues" evidence="7">
    <location>
        <begin position="565"/>
        <end position="577"/>
    </location>
</feature>
<dbReference type="Gene3D" id="2.40.10.230">
    <property type="entry name" value="Probable tRNA pseudouridine synthase domain"/>
    <property type="match status" value="1"/>
</dbReference>
<evidence type="ECO:0000256" key="5">
    <source>
        <dbReference type="ARBA" id="ARBA00022884"/>
    </source>
</evidence>
<keyword evidence="9" id="KW-1185">Reference proteome</keyword>
<protein>
    <submittedName>
        <fullName evidence="8">Uncharacterized protein</fullName>
    </submittedName>
</protein>
<keyword evidence="4" id="KW-0597">Phosphoprotein</keyword>
<keyword evidence="3" id="KW-0698">rRNA processing</keyword>
<dbReference type="EMBL" id="LWDF02000043">
    <property type="protein sequence ID" value="KAE8259213.1"/>
    <property type="molecule type" value="Genomic_DNA"/>
</dbReference>
<evidence type="ECO:0000256" key="3">
    <source>
        <dbReference type="ARBA" id="ARBA00022552"/>
    </source>
</evidence>
<keyword evidence="2" id="KW-0690">Ribosome biogenesis</keyword>
<feature type="compositionally biased region" description="Acidic residues" evidence="7">
    <location>
        <begin position="241"/>
        <end position="253"/>
    </location>
</feature>
<name>A0A8T8TCW7_9BASI</name>
<dbReference type="Pfam" id="PF04410">
    <property type="entry name" value="Gar1"/>
    <property type="match status" value="1"/>
</dbReference>
<dbReference type="Proteomes" id="UP000077521">
    <property type="component" value="Unassembled WGS sequence"/>
</dbReference>
<dbReference type="GO" id="GO:0001522">
    <property type="term" value="P:pseudouridine synthesis"/>
    <property type="evidence" value="ECO:0007669"/>
    <property type="project" value="InterPro"/>
</dbReference>
<feature type="region of interest" description="Disordered" evidence="7">
    <location>
        <begin position="1"/>
        <end position="72"/>
    </location>
</feature>
<dbReference type="AlphaFoldDB" id="A0A8T8TCW7"/>
<feature type="compositionally biased region" description="Basic and acidic residues" evidence="7">
    <location>
        <begin position="452"/>
        <end position="475"/>
    </location>
</feature>
<feature type="compositionally biased region" description="Acidic residues" evidence="7">
    <location>
        <begin position="180"/>
        <end position="189"/>
    </location>
</feature>
<evidence type="ECO:0000256" key="7">
    <source>
        <dbReference type="SAM" id="MobiDB-lite"/>
    </source>
</evidence>
<feature type="region of interest" description="Disordered" evidence="7">
    <location>
        <begin position="705"/>
        <end position="736"/>
    </location>
</feature>